<proteinExistence type="predicted"/>
<sequence length="249" mass="26049">MPQLDLESLFRIVGGETRSKVACETTAVEGFDAGGQCKINVISAHADGRTSWVWSGLAGAVLERDGSTKGSSNPKAAAEADTRKGGAPKPWRSPPAAIVIGVLPAGKMAVQQRRSPVLGRGWRRPAGGGARVFASEAVETEEPSSPKVSCFGTVRSESRAAPAPAPCEEEEEEERSGCWASVAAALRDLCRPDSSREVELPASESKASASESPTAGVLSPPRPVPGLGDVKHLASRRWPEEGMAADRGR</sequence>
<protein>
    <submittedName>
        <fullName evidence="1">Uncharacterized protein</fullName>
    </submittedName>
</protein>
<evidence type="ECO:0000313" key="1">
    <source>
        <dbReference type="EnsemblPlants" id="AVESA.00010b.r2.2AG0219850.1.CDS.1"/>
    </source>
</evidence>
<reference evidence="1" key="1">
    <citation type="submission" date="2021-05" db="EMBL/GenBank/DDBJ databases">
        <authorList>
            <person name="Scholz U."/>
            <person name="Mascher M."/>
            <person name="Fiebig A."/>
        </authorList>
    </citation>
    <scope>NUCLEOTIDE SEQUENCE [LARGE SCALE GENOMIC DNA]</scope>
</reference>
<name>A0ACD5UAQ2_AVESA</name>
<keyword evidence="2" id="KW-1185">Reference proteome</keyword>
<organism evidence="1 2">
    <name type="scientific">Avena sativa</name>
    <name type="common">Oat</name>
    <dbReference type="NCBI Taxonomy" id="4498"/>
    <lineage>
        <taxon>Eukaryota</taxon>
        <taxon>Viridiplantae</taxon>
        <taxon>Streptophyta</taxon>
        <taxon>Embryophyta</taxon>
        <taxon>Tracheophyta</taxon>
        <taxon>Spermatophyta</taxon>
        <taxon>Magnoliopsida</taxon>
        <taxon>Liliopsida</taxon>
        <taxon>Poales</taxon>
        <taxon>Poaceae</taxon>
        <taxon>BOP clade</taxon>
        <taxon>Pooideae</taxon>
        <taxon>Poodae</taxon>
        <taxon>Poeae</taxon>
        <taxon>Poeae Chloroplast Group 1 (Aveneae type)</taxon>
        <taxon>Aveninae</taxon>
        <taxon>Avena</taxon>
    </lineage>
</organism>
<accession>A0ACD5UAQ2</accession>
<dbReference type="Proteomes" id="UP001732700">
    <property type="component" value="Chromosome 2A"/>
</dbReference>
<dbReference type="EnsemblPlants" id="AVESA.00010b.r2.2AG0219850.1">
    <property type="protein sequence ID" value="AVESA.00010b.r2.2AG0219850.1.CDS.1"/>
    <property type="gene ID" value="AVESA.00010b.r2.2AG0219850"/>
</dbReference>
<evidence type="ECO:0000313" key="2">
    <source>
        <dbReference type="Proteomes" id="UP001732700"/>
    </source>
</evidence>
<reference evidence="1" key="2">
    <citation type="submission" date="2025-09" db="UniProtKB">
        <authorList>
            <consortium name="EnsemblPlants"/>
        </authorList>
    </citation>
    <scope>IDENTIFICATION</scope>
</reference>